<keyword evidence="2 5" id="KW-0812">Transmembrane</keyword>
<feature type="domain" description="Ion transport" evidence="6">
    <location>
        <begin position="32"/>
        <end position="146"/>
    </location>
</feature>
<accession>A0ABD2Q7Y8</accession>
<dbReference type="InterPro" id="IPR005821">
    <property type="entry name" value="Ion_trans_dom"/>
</dbReference>
<dbReference type="GO" id="GO:0016020">
    <property type="term" value="C:membrane"/>
    <property type="evidence" value="ECO:0007669"/>
    <property type="project" value="UniProtKB-SubCell"/>
</dbReference>
<evidence type="ECO:0000313" key="7">
    <source>
        <dbReference type="EMBL" id="KAL3314861.1"/>
    </source>
</evidence>
<sequence length="159" mass="17792">MLSLGSEAQKEQQNTVMRLPASIIKHNGAFKPIWDWFISILVLYTAIFTPYSAAFLLLKPSSTNSPVGENATKLAPVDTVYHTINYIVDCAFILDVLINFRTTYVNKNDEIISGPGRIAVHYFKGWFLIDIVSAIPFDLMLLAMTNNDAQEVSCSGHKY</sequence>
<evidence type="ECO:0000256" key="2">
    <source>
        <dbReference type="ARBA" id="ARBA00022692"/>
    </source>
</evidence>
<protein>
    <recommendedName>
        <fullName evidence="6">Ion transport domain-containing protein</fullName>
    </recommendedName>
</protein>
<proteinExistence type="predicted"/>
<dbReference type="PANTHER" id="PTHR10217:SF548">
    <property type="entry name" value="GH12235P"/>
    <property type="match status" value="1"/>
</dbReference>
<dbReference type="PRINTS" id="PR01463">
    <property type="entry name" value="EAGCHANLFMLY"/>
</dbReference>
<dbReference type="Gene3D" id="1.10.287.70">
    <property type="match status" value="1"/>
</dbReference>
<gene>
    <name evidence="7" type="ORF">Ciccas_006508</name>
</gene>
<reference evidence="7 8" key="1">
    <citation type="submission" date="2024-11" db="EMBL/GenBank/DDBJ databases">
        <title>Adaptive evolution of stress response genes in parasites aligns with host niche diversity.</title>
        <authorList>
            <person name="Hahn C."/>
            <person name="Resl P."/>
        </authorList>
    </citation>
    <scope>NUCLEOTIDE SEQUENCE [LARGE SCALE GENOMIC DNA]</scope>
    <source>
        <strain evidence="7">EGGRZ-B1_66</strain>
        <tissue evidence="7">Body</tissue>
    </source>
</reference>
<dbReference type="Proteomes" id="UP001626550">
    <property type="component" value="Unassembled WGS sequence"/>
</dbReference>
<dbReference type="InterPro" id="IPR050818">
    <property type="entry name" value="KCNH_animal-type"/>
</dbReference>
<comment type="subcellular location">
    <subcellularLocation>
        <location evidence="1">Membrane</location>
        <topology evidence="1">Multi-pass membrane protein</topology>
    </subcellularLocation>
</comment>
<feature type="transmembrane region" description="Helical" evidence="5">
    <location>
        <begin position="36"/>
        <end position="58"/>
    </location>
</feature>
<dbReference type="SUPFAM" id="SSF81324">
    <property type="entry name" value="Voltage-gated potassium channels"/>
    <property type="match status" value="1"/>
</dbReference>
<dbReference type="EMBL" id="JBJKFK010000886">
    <property type="protein sequence ID" value="KAL3314861.1"/>
    <property type="molecule type" value="Genomic_DNA"/>
</dbReference>
<name>A0ABD2Q7Y8_9PLAT</name>
<keyword evidence="4 5" id="KW-0472">Membrane</keyword>
<comment type="caution">
    <text evidence="7">The sequence shown here is derived from an EMBL/GenBank/DDBJ whole genome shotgun (WGS) entry which is preliminary data.</text>
</comment>
<evidence type="ECO:0000256" key="4">
    <source>
        <dbReference type="ARBA" id="ARBA00023136"/>
    </source>
</evidence>
<dbReference type="InterPro" id="IPR003938">
    <property type="entry name" value="K_chnl_volt-dep_EAG/ELK/ERG"/>
</dbReference>
<evidence type="ECO:0000256" key="3">
    <source>
        <dbReference type="ARBA" id="ARBA00022989"/>
    </source>
</evidence>
<dbReference type="AlphaFoldDB" id="A0ABD2Q7Y8"/>
<keyword evidence="3 5" id="KW-1133">Transmembrane helix</keyword>
<evidence type="ECO:0000256" key="1">
    <source>
        <dbReference type="ARBA" id="ARBA00004141"/>
    </source>
</evidence>
<evidence type="ECO:0000313" key="8">
    <source>
        <dbReference type="Proteomes" id="UP001626550"/>
    </source>
</evidence>
<evidence type="ECO:0000256" key="5">
    <source>
        <dbReference type="SAM" id="Phobius"/>
    </source>
</evidence>
<dbReference type="PANTHER" id="PTHR10217">
    <property type="entry name" value="VOLTAGE AND LIGAND GATED POTASSIUM CHANNEL"/>
    <property type="match status" value="1"/>
</dbReference>
<evidence type="ECO:0000259" key="6">
    <source>
        <dbReference type="Pfam" id="PF00520"/>
    </source>
</evidence>
<keyword evidence="8" id="KW-1185">Reference proteome</keyword>
<dbReference type="Pfam" id="PF00520">
    <property type="entry name" value="Ion_trans"/>
    <property type="match status" value="1"/>
</dbReference>
<organism evidence="7 8">
    <name type="scientific">Cichlidogyrus casuarinus</name>
    <dbReference type="NCBI Taxonomy" id="1844966"/>
    <lineage>
        <taxon>Eukaryota</taxon>
        <taxon>Metazoa</taxon>
        <taxon>Spiralia</taxon>
        <taxon>Lophotrochozoa</taxon>
        <taxon>Platyhelminthes</taxon>
        <taxon>Monogenea</taxon>
        <taxon>Monopisthocotylea</taxon>
        <taxon>Dactylogyridea</taxon>
        <taxon>Ancyrocephalidae</taxon>
        <taxon>Cichlidogyrus</taxon>
    </lineage>
</organism>